<evidence type="ECO:0000256" key="6">
    <source>
        <dbReference type="SAM" id="Phobius"/>
    </source>
</evidence>
<dbReference type="InterPro" id="IPR023271">
    <property type="entry name" value="Aquaporin-like"/>
</dbReference>
<dbReference type="SUPFAM" id="SSF81338">
    <property type="entry name" value="Aquaporin-like"/>
    <property type="match status" value="1"/>
</dbReference>
<reference evidence="7 8" key="1">
    <citation type="submission" date="2020-04" db="EMBL/GenBank/DDBJ databases">
        <title>Description of novel Gluconacetobacter.</title>
        <authorList>
            <person name="Sombolestani A."/>
        </authorList>
    </citation>
    <scope>NUCLEOTIDE SEQUENCE [LARGE SCALE GENOMIC DNA]</scope>
    <source>
        <strain evidence="7 8">LMG 27800</strain>
    </source>
</reference>
<dbReference type="AlphaFoldDB" id="A0A7W4KEV0"/>
<evidence type="ECO:0000256" key="3">
    <source>
        <dbReference type="ARBA" id="ARBA00022989"/>
    </source>
</evidence>
<dbReference type="InterPro" id="IPR000425">
    <property type="entry name" value="MIP"/>
</dbReference>
<dbReference type="EMBL" id="JABEQK010000008">
    <property type="protein sequence ID" value="MBB2205656.1"/>
    <property type="molecule type" value="Genomic_DNA"/>
</dbReference>
<keyword evidence="8" id="KW-1185">Reference proteome</keyword>
<comment type="subcellular location">
    <subcellularLocation>
        <location evidence="1">Membrane</location>
        <topology evidence="1">Multi-pass membrane protein</topology>
    </subcellularLocation>
</comment>
<evidence type="ECO:0000256" key="2">
    <source>
        <dbReference type="ARBA" id="ARBA00022692"/>
    </source>
</evidence>
<dbReference type="GO" id="GO:0015267">
    <property type="term" value="F:channel activity"/>
    <property type="evidence" value="ECO:0007669"/>
    <property type="project" value="InterPro"/>
</dbReference>
<comment type="similarity">
    <text evidence="5">Belongs to the MIP/aquaporin (TC 1.A.8) family.</text>
</comment>
<dbReference type="Gene3D" id="1.20.1080.10">
    <property type="entry name" value="Glycerol uptake facilitator protein"/>
    <property type="match status" value="1"/>
</dbReference>
<keyword evidence="3 6" id="KW-1133">Transmembrane helix</keyword>
<dbReference type="Pfam" id="PF00230">
    <property type="entry name" value="MIP"/>
    <property type="match status" value="1"/>
</dbReference>
<dbReference type="GO" id="GO:0016020">
    <property type="term" value="C:membrane"/>
    <property type="evidence" value="ECO:0007669"/>
    <property type="project" value="UniProtKB-SubCell"/>
</dbReference>
<dbReference type="Proteomes" id="UP000540556">
    <property type="component" value="Unassembled WGS sequence"/>
</dbReference>
<dbReference type="PRINTS" id="PR00783">
    <property type="entry name" value="MINTRINSICP"/>
</dbReference>
<evidence type="ECO:0000256" key="1">
    <source>
        <dbReference type="ARBA" id="ARBA00004141"/>
    </source>
</evidence>
<gene>
    <name evidence="7" type="ORF">HLH27_11590</name>
</gene>
<proteinExistence type="inferred from homology"/>
<accession>A0A7W4KEV0</accession>
<organism evidence="7 8">
    <name type="scientific">Gluconacetobacter takamatsuzukensis</name>
    <dbReference type="NCBI Taxonomy" id="1286190"/>
    <lineage>
        <taxon>Bacteria</taxon>
        <taxon>Pseudomonadati</taxon>
        <taxon>Pseudomonadota</taxon>
        <taxon>Alphaproteobacteria</taxon>
        <taxon>Acetobacterales</taxon>
        <taxon>Acetobacteraceae</taxon>
        <taxon>Gluconacetobacter</taxon>
    </lineage>
</organism>
<evidence type="ECO:0000256" key="4">
    <source>
        <dbReference type="ARBA" id="ARBA00023136"/>
    </source>
</evidence>
<evidence type="ECO:0000313" key="7">
    <source>
        <dbReference type="EMBL" id="MBB2205656.1"/>
    </source>
</evidence>
<comment type="caution">
    <text evidence="7">The sequence shown here is derived from an EMBL/GenBank/DDBJ whole genome shotgun (WGS) entry which is preliminary data.</text>
</comment>
<name>A0A7W4KEV0_9PROT</name>
<keyword evidence="5" id="KW-0813">Transport</keyword>
<feature type="transmembrane region" description="Helical" evidence="6">
    <location>
        <begin position="65"/>
        <end position="86"/>
    </location>
</feature>
<evidence type="ECO:0000256" key="5">
    <source>
        <dbReference type="RuleBase" id="RU000477"/>
    </source>
</evidence>
<keyword evidence="4 6" id="KW-0472">Membrane</keyword>
<sequence>MSGRSRYRNRFVPFSRINFLSVVAPEPTLSKPTVLVAIPVTNMSVNPARSTAVAFFAQTAALQQLWLFWAAPLAGALLGAVIWKYLIATPES</sequence>
<evidence type="ECO:0008006" key="9">
    <source>
        <dbReference type="Google" id="ProtNLM"/>
    </source>
</evidence>
<keyword evidence="2 5" id="KW-0812">Transmembrane</keyword>
<protein>
    <recommendedName>
        <fullName evidence="9">Aquaporin Z</fullName>
    </recommendedName>
</protein>
<evidence type="ECO:0000313" key="8">
    <source>
        <dbReference type="Proteomes" id="UP000540556"/>
    </source>
</evidence>